<dbReference type="Gene3D" id="1.10.630.10">
    <property type="entry name" value="Cytochrome P450"/>
    <property type="match status" value="1"/>
</dbReference>
<dbReference type="Proteomes" id="UP001215280">
    <property type="component" value="Unassembled WGS sequence"/>
</dbReference>
<dbReference type="EMBL" id="JARJLG010000084">
    <property type="protein sequence ID" value="KAJ7749807.1"/>
    <property type="molecule type" value="Genomic_DNA"/>
</dbReference>
<comment type="caution">
    <text evidence="1">The sequence shown here is derived from an EMBL/GenBank/DDBJ whole genome shotgun (WGS) entry which is preliminary data.</text>
</comment>
<dbReference type="GO" id="GO:0004497">
    <property type="term" value="F:monooxygenase activity"/>
    <property type="evidence" value="ECO:0007669"/>
    <property type="project" value="InterPro"/>
</dbReference>
<name>A0AAD7N891_9AGAR</name>
<accession>A0AAD7N891</accession>
<dbReference type="InterPro" id="IPR036396">
    <property type="entry name" value="Cyt_P450_sf"/>
</dbReference>
<dbReference type="GO" id="GO:0020037">
    <property type="term" value="F:heme binding"/>
    <property type="evidence" value="ECO:0007669"/>
    <property type="project" value="InterPro"/>
</dbReference>
<evidence type="ECO:0000313" key="1">
    <source>
        <dbReference type="EMBL" id="KAJ7749807.1"/>
    </source>
</evidence>
<organism evidence="1 2">
    <name type="scientific">Mycena maculata</name>
    <dbReference type="NCBI Taxonomy" id="230809"/>
    <lineage>
        <taxon>Eukaryota</taxon>
        <taxon>Fungi</taxon>
        <taxon>Dikarya</taxon>
        <taxon>Basidiomycota</taxon>
        <taxon>Agaricomycotina</taxon>
        <taxon>Agaricomycetes</taxon>
        <taxon>Agaricomycetidae</taxon>
        <taxon>Agaricales</taxon>
        <taxon>Marasmiineae</taxon>
        <taxon>Mycenaceae</taxon>
        <taxon>Mycena</taxon>
    </lineage>
</organism>
<keyword evidence="2" id="KW-1185">Reference proteome</keyword>
<dbReference type="GO" id="GO:0016705">
    <property type="term" value="F:oxidoreductase activity, acting on paired donors, with incorporation or reduction of molecular oxygen"/>
    <property type="evidence" value="ECO:0007669"/>
    <property type="project" value="InterPro"/>
</dbReference>
<dbReference type="SUPFAM" id="SSF48264">
    <property type="entry name" value="Cytochrome P450"/>
    <property type="match status" value="1"/>
</dbReference>
<evidence type="ECO:0008006" key="3">
    <source>
        <dbReference type="Google" id="ProtNLM"/>
    </source>
</evidence>
<sequence>MLLAVVSTAAAILVYRFVRNLASVNFEPGMRPLFSPLGLFGAVIPTCSWNPGLKWVWEWRKTNFGNYQYDVVSMVPLIFEEPYFYTCSVDVLKQLLNNESKTRLVKPPWLTAPLLLWGDNIISANGQMWKRHRRCGRGRWPTCGNHILFRFPLHSSHSPLFYLHHMFVSK</sequence>
<proteinExistence type="predicted"/>
<evidence type="ECO:0000313" key="2">
    <source>
        <dbReference type="Proteomes" id="UP001215280"/>
    </source>
</evidence>
<gene>
    <name evidence="1" type="ORF">DFH07DRAFT_942008</name>
</gene>
<reference evidence="1" key="1">
    <citation type="submission" date="2023-03" db="EMBL/GenBank/DDBJ databases">
        <title>Massive genome expansion in bonnet fungi (Mycena s.s.) driven by repeated elements and novel gene families across ecological guilds.</title>
        <authorList>
            <consortium name="Lawrence Berkeley National Laboratory"/>
            <person name="Harder C.B."/>
            <person name="Miyauchi S."/>
            <person name="Viragh M."/>
            <person name="Kuo A."/>
            <person name="Thoen E."/>
            <person name="Andreopoulos B."/>
            <person name="Lu D."/>
            <person name="Skrede I."/>
            <person name="Drula E."/>
            <person name="Henrissat B."/>
            <person name="Morin E."/>
            <person name="Kohler A."/>
            <person name="Barry K."/>
            <person name="LaButti K."/>
            <person name="Morin E."/>
            <person name="Salamov A."/>
            <person name="Lipzen A."/>
            <person name="Mereny Z."/>
            <person name="Hegedus B."/>
            <person name="Baldrian P."/>
            <person name="Stursova M."/>
            <person name="Weitz H."/>
            <person name="Taylor A."/>
            <person name="Grigoriev I.V."/>
            <person name="Nagy L.G."/>
            <person name="Martin F."/>
            <person name="Kauserud H."/>
        </authorList>
    </citation>
    <scope>NUCLEOTIDE SEQUENCE</scope>
    <source>
        <strain evidence="1">CBHHK188m</strain>
    </source>
</reference>
<protein>
    <recommendedName>
        <fullName evidence="3">Cytochrome P450</fullName>
    </recommendedName>
</protein>
<dbReference type="AlphaFoldDB" id="A0AAD7N891"/>
<dbReference type="GO" id="GO:0005506">
    <property type="term" value="F:iron ion binding"/>
    <property type="evidence" value="ECO:0007669"/>
    <property type="project" value="InterPro"/>
</dbReference>